<dbReference type="AlphaFoldDB" id="A0A4Z2FX52"/>
<gene>
    <name evidence="4" type="ORF">EYF80_043910</name>
</gene>
<evidence type="ECO:0000256" key="1">
    <source>
        <dbReference type="SAM" id="Coils"/>
    </source>
</evidence>
<feature type="region of interest" description="Disordered" evidence="2">
    <location>
        <begin position="300"/>
        <end position="466"/>
    </location>
</feature>
<evidence type="ECO:0000256" key="3">
    <source>
        <dbReference type="SAM" id="Phobius"/>
    </source>
</evidence>
<feature type="coiled-coil region" evidence="1">
    <location>
        <begin position="210"/>
        <end position="261"/>
    </location>
</feature>
<evidence type="ECO:0000313" key="5">
    <source>
        <dbReference type="Proteomes" id="UP000314294"/>
    </source>
</evidence>
<dbReference type="Proteomes" id="UP000314294">
    <property type="component" value="Unassembled WGS sequence"/>
</dbReference>
<feature type="region of interest" description="Disordered" evidence="2">
    <location>
        <begin position="1"/>
        <end position="30"/>
    </location>
</feature>
<sequence length="466" mass="51446">MTKRKSKKPQEEDTSILLEPHVSQAKSKTNSNTSSSVWLFIVVFTAGASVMGWFCAQQQQSLDQLSETFTTMQKRVATLQRVVETSGPQTDTGVGVERRMFALEEAQKQAQETAEFALATSENLRNFDNYDELMALQEEMDSRLTEIKQVVLSVTTLQAMFGNHSQEFEAVKESVVAALSSGSALAENVAWLAGAVLGASARVDEQAASAEALNAQLDGQASDLSELRESMDLHKDVLHTNNQEMAAIKALIEAKQALRAQALEEMLSSVQMTLDEQYFTSQTLRSSLMTRLQTFHSQLAKASSGSMEANSNEEGPAEEEFISTTAQNAAEVKMEDVEEEDEQQDGDNEGEEEEEATQEEQPLQQEVERGDVEEQGEEEEEEEEITPEEEEEMTPEEEEEMTPQKEEDEDNTVGAGEEEAAEDTVDAHVLDTSLEEEVSKEVGETVVEDSGEFNGEVFMDGDGEVV</sequence>
<keyword evidence="5" id="KW-1185">Reference proteome</keyword>
<evidence type="ECO:0000256" key="2">
    <source>
        <dbReference type="SAM" id="MobiDB-lite"/>
    </source>
</evidence>
<feature type="compositionally biased region" description="Acidic residues" evidence="2">
    <location>
        <begin position="373"/>
        <end position="424"/>
    </location>
</feature>
<keyword evidence="3" id="KW-1133">Transmembrane helix</keyword>
<feature type="compositionally biased region" description="Acidic residues" evidence="2">
    <location>
        <begin position="336"/>
        <end position="358"/>
    </location>
</feature>
<feature type="compositionally biased region" description="Polar residues" evidence="2">
    <location>
        <begin position="300"/>
        <end position="313"/>
    </location>
</feature>
<protein>
    <submittedName>
        <fullName evidence="4">Uncharacterized protein</fullName>
    </submittedName>
</protein>
<dbReference type="EMBL" id="SRLO01000818">
    <property type="protein sequence ID" value="TNN45878.1"/>
    <property type="molecule type" value="Genomic_DNA"/>
</dbReference>
<comment type="caution">
    <text evidence="4">The sequence shown here is derived from an EMBL/GenBank/DDBJ whole genome shotgun (WGS) entry which is preliminary data.</text>
</comment>
<proteinExistence type="predicted"/>
<dbReference type="OrthoDB" id="8963459at2759"/>
<feature type="transmembrane region" description="Helical" evidence="3">
    <location>
        <begin position="36"/>
        <end position="54"/>
    </location>
</feature>
<name>A0A4Z2FX52_9TELE</name>
<evidence type="ECO:0000313" key="4">
    <source>
        <dbReference type="EMBL" id="TNN45878.1"/>
    </source>
</evidence>
<keyword evidence="3" id="KW-0812">Transmembrane</keyword>
<keyword evidence="3" id="KW-0472">Membrane</keyword>
<organism evidence="4 5">
    <name type="scientific">Liparis tanakae</name>
    <name type="common">Tanaka's snailfish</name>
    <dbReference type="NCBI Taxonomy" id="230148"/>
    <lineage>
        <taxon>Eukaryota</taxon>
        <taxon>Metazoa</taxon>
        <taxon>Chordata</taxon>
        <taxon>Craniata</taxon>
        <taxon>Vertebrata</taxon>
        <taxon>Euteleostomi</taxon>
        <taxon>Actinopterygii</taxon>
        <taxon>Neopterygii</taxon>
        <taxon>Teleostei</taxon>
        <taxon>Neoteleostei</taxon>
        <taxon>Acanthomorphata</taxon>
        <taxon>Eupercaria</taxon>
        <taxon>Perciformes</taxon>
        <taxon>Cottioidei</taxon>
        <taxon>Cottales</taxon>
        <taxon>Liparidae</taxon>
        <taxon>Liparis</taxon>
    </lineage>
</organism>
<keyword evidence="1" id="KW-0175">Coiled coil</keyword>
<accession>A0A4Z2FX52</accession>
<reference evidence="4 5" key="1">
    <citation type="submission" date="2019-03" db="EMBL/GenBank/DDBJ databases">
        <title>First draft genome of Liparis tanakae, snailfish: a comprehensive survey of snailfish specific genes.</title>
        <authorList>
            <person name="Kim W."/>
            <person name="Song I."/>
            <person name="Jeong J.-H."/>
            <person name="Kim D."/>
            <person name="Kim S."/>
            <person name="Ryu S."/>
            <person name="Song J.Y."/>
            <person name="Lee S.K."/>
        </authorList>
    </citation>
    <scope>NUCLEOTIDE SEQUENCE [LARGE SCALE GENOMIC DNA]</scope>
    <source>
        <tissue evidence="4">Muscle</tissue>
    </source>
</reference>